<comment type="similarity">
    <text evidence="1">Belongs to the DNAI7 family.</text>
</comment>
<dbReference type="GO" id="GO:0048487">
    <property type="term" value="F:beta-tubulin binding"/>
    <property type="evidence" value="ECO:0007669"/>
    <property type="project" value="TreeGrafter"/>
</dbReference>
<feature type="compositionally biased region" description="Gly residues" evidence="2">
    <location>
        <begin position="204"/>
        <end position="213"/>
    </location>
</feature>
<sequence length="642" mass="70006">MEAERVEWEKTLACSTKPDPSDDAAINTYVTEQMETSEPRLEKAGKIVDHTAQIVNDLNVELARVRGLHDYVRVGRLLDFRRRLYDVVTKKLDEATANVLTYSSEYMEDPLAGELMVQHKFGDTSYAIWVNKGGRALRMKSLPFTEVGLQVDVPKPIATQNVAIRTIWHEFDHAKDRAESVAALEAYLRSIGALAEVDATSAKGGKGGKGGKGAAESKDESKGSEESKAKAASEAKGEGEGGEGGDGEADVPADPDAGTSVGTSRDVPLGGVMYVEMLRLPPGSKQVLTWTLQQVTAETKTVTRLPHPMKDQVGAAAAAQALKIRFTMPKHVIMPSAPEGDDGVDDAKDAEEKPADAPGPPIRVAHWDAAAGVWSEEGITEAEYAPDSRLVTFHTSRLTAMAVVQPRHMHLPFFSWQLVPSSPEETVLSIESQRFTVSIEITPAKVRLLEPAIPELEEMLGVPMLPAQLLQALARSGLVIDPIDEDAKYVTSSFTGSNMVPKERAFERQLYLDAASLAPAFALRSSKWNQQQGARAAVLYAKESLDYDEDPDEGDETDWRCALFEIDEEAVDGIRVSLVKAMESDEEYNGGRAEMEVTHRRLGRAIATRATPEAMEVASEASPLFQRTVAETLSLVRPLSFH</sequence>
<name>A0A7S1G676_9STRA</name>
<dbReference type="PANTHER" id="PTHR20929:SF11">
    <property type="entry name" value="DYNEIN AXONEMAL INTERMEDIATE CHAIN 7"/>
    <property type="match status" value="1"/>
</dbReference>
<feature type="region of interest" description="Disordered" evidence="2">
    <location>
        <begin position="333"/>
        <end position="361"/>
    </location>
</feature>
<dbReference type="AlphaFoldDB" id="A0A7S1G676"/>
<proteinExistence type="inferred from homology"/>
<dbReference type="InterPro" id="IPR031826">
    <property type="entry name" value="IC97/Casc1_N"/>
</dbReference>
<dbReference type="EMBL" id="HBFS01007316">
    <property type="protein sequence ID" value="CAD8911750.1"/>
    <property type="molecule type" value="Transcribed_RNA"/>
</dbReference>
<feature type="domain" description="IC97/Casc1 N-terminal" evidence="3">
    <location>
        <begin position="4"/>
        <end position="131"/>
    </location>
</feature>
<reference evidence="4" key="1">
    <citation type="submission" date="2021-01" db="EMBL/GenBank/DDBJ databases">
        <authorList>
            <person name="Corre E."/>
            <person name="Pelletier E."/>
            <person name="Niang G."/>
            <person name="Scheremetjew M."/>
            <person name="Finn R."/>
            <person name="Kale V."/>
            <person name="Holt S."/>
            <person name="Cochrane G."/>
            <person name="Meng A."/>
            <person name="Brown T."/>
            <person name="Cohen L."/>
        </authorList>
    </citation>
    <scope>NUCLEOTIDE SEQUENCE</scope>
    <source>
        <strain evidence="4">Ms1</strain>
    </source>
</reference>
<evidence type="ECO:0000256" key="1">
    <source>
        <dbReference type="ARBA" id="ARBA00024332"/>
    </source>
</evidence>
<organism evidence="4">
    <name type="scientific">Bicosoecida sp. CB-2014</name>
    <dbReference type="NCBI Taxonomy" id="1486930"/>
    <lineage>
        <taxon>Eukaryota</taxon>
        <taxon>Sar</taxon>
        <taxon>Stramenopiles</taxon>
        <taxon>Bigyra</taxon>
        <taxon>Opalozoa</taxon>
        <taxon>Bicosoecida</taxon>
    </lineage>
</organism>
<feature type="compositionally biased region" description="Basic and acidic residues" evidence="2">
    <location>
        <begin position="215"/>
        <end position="239"/>
    </location>
</feature>
<protein>
    <recommendedName>
        <fullName evidence="3">IC97/Casc1 N-terminal domain-containing protein</fullName>
    </recommendedName>
</protein>
<evidence type="ECO:0000256" key="2">
    <source>
        <dbReference type="SAM" id="MobiDB-lite"/>
    </source>
</evidence>
<evidence type="ECO:0000313" key="4">
    <source>
        <dbReference type="EMBL" id="CAD8911750.1"/>
    </source>
</evidence>
<feature type="compositionally biased region" description="Basic and acidic residues" evidence="2">
    <location>
        <begin position="345"/>
        <end position="355"/>
    </location>
</feature>
<evidence type="ECO:0000259" key="3">
    <source>
        <dbReference type="Pfam" id="PF15927"/>
    </source>
</evidence>
<dbReference type="PRINTS" id="PR02043">
    <property type="entry name" value="CANCERSCCP1"/>
</dbReference>
<feature type="region of interest" description="Disordered" evidence="2">
    <location>
        <begin position="201"/>
        <end position="266"/>
    </location>
</feature>
<dbReference type="GO" id="GO:0008017">
    <property type="term" value="F:microtubule binding"/>
    <property type="evidence" value="ECO:0007669"/>
    <property type="project" value="TreeGrafter"/>
</dbReference>
<feature type="compositionally biased region" description="Acidic residues" evidence="2">
    <location>
        <begin position="240"/>
        <end position="253"/>
    </location>
</feature>
<dbReference type="GO" id="GO:0005930">
    <property type="term" value="C:axoneme"/>
    <property type="evidence" value="ECO:0007669"/>
    <property type="project" value="TreeGrafter"/>
</dbReference>
<dbReference type="PANTHER" id="PTHR20929">
    <property type="entry name" value="LUNG ADENOMA SUSCEPTIBILITY 1-RELATED"/>
    <property type="match status" value="1"/>
</dbReference>
<accession>A0A7S1G676</accession>
<dbReference type="Pfam" id="PF15927">
    <property type="entry name" value="Casc1_N"/>
    <property type="match status" value="1"/>
</dbReference>
<dbReference type="InterPro" id="IPR023247">
    <property type="entry name" value="IC97/Dnai7-like"/>
</dbReference>
<gene>
    <name evidence="4" type="ORF">BSP0115_LOCUS4977</name>
</gene>